<dbReference type="RefSeq" id="WP_183645453.1">
    <property type="nucleotide sequence ID" value="NZ_JACIBV010000001.1"/>
</dbReference>
<reference evidence="1 2" key="1">
    <citation type="submission" date="2020-08" db="EMBL/GenBank/DDBJ databases">
        <title>Sequencing the genomes of 1000 actinobacteria strains.</title>
        <authorList>
            <person name="Klenk H.-P."/>
        </authorList>
    </citation>
    <scope>NUCLEOTIDE SEQUENCE [LARGE SCALE GENOMIC DNA]</scope>
    <source>
        <strain evidence="1 2">DSM 44320</strain>
    </source>
</reference>
<accession>A0A7W5V5I3</accession>
<protein>
    <submittedName>
        <fullName evidence="1">Uncharacterized protein</fullName>
    </submittedName>
</protein>
<proteinExistence type="predicted"/>
<gene>
    <name evidence="1" type="ORF">FHR33_001789</name>
</gene>
<keyword evidence="2" id="KW-1185">Reference proteome</keyword>
<dbReference type="AlphaFoldDB" id="A0A7W5V5I3"/>
<dbReference type="Proteomes" id="UP000579945">
    <property type="component" value="Unassembled WGS sequence"/>
</dbReference>
<comment type="caution">
    <text evidence="1">The sequence shown here is derived from an EMBL/GenBank/DDBJ whole genome shotgun (WGS) entry which is preliminary data.</text>
</comment>
<sequence length="130" mass="14384">MDLARHPLLHLEERLVGVAFDHDFALTHVVKYQCELQHPCGVAVYLDRQRTPLNVIAVMVHPQTDLAPLLAVPGLLVSSGIRHGSNMRRFPKRSHTGAKPITYGYSVECADLGAFGRLLDRLVRIGAPGR</sequence>
<dbReference type="EMBL" id="JACIBV010000001">
    <property type="protein sequence ID" value="MBB3725929.1"/>
    <property type="molecule type" value="Genomic_DNA"/>
</dbReference>
<evidence type="ECO:0000313" key="1">
    <source>
        <dbReference type="EMBL" id="MBB3725929.1"/>
    </source>
</evidence>
<organism evidence="1 2">
    <name type="scientific">Nonomuraea dietziae</name>
    <dbReference type="NCBI Taxonomy" id="65515"/>
    <lineage>
        <taxon>Bacteria</taxon>
        <taxon>Bacillati</taxon>
        <taxon>Actinomycetota</taxon>
        <taxon>Actinomycetes</taxon>
        <taxon>Streptosporangiales</taxon>
        <taxon>Streptosporangiaceae</taxon>
        <taxon>Nonomuraea</taxon>
    </lineage>
</organism>
<name>A0A7W5V5I3_9ACTN</name>
<evidence type="ECO:0000313" key="2">
    <source>
        <dbReference type="Proteomes" id="UP000579945"/>
    </source>
</evidence>
<dbReference type="GeneID" id="95388325"/>